<comment type="subcellular location">
    <subcellularLocation>
        <location evidence="8">Endomembrane system</location>
        <topology evidence="8">Peripheral membrane protein</topology>
        <orientation evidence="8">Cytoplasmic side</orientation>
    </subcellularLocation>
    <subcellularLocation>
        <location evidence="9">Vacuole membrane</location>
        <topology evidence="9">Peripheral membrane protein</topology>
        <orientation evidence="9">Cytoplasmic side</orientation>
    </subcellularLocation>
</comment>
<dbReference type="AlphaFoldDB" id="A0AAX4JV63"/>
<feature type="domain" description="Vacuolar protein sorting protein 11 C-terminal" evidence="12">
    <location>
        <begin position="1048"/>
        <end position="1093"/>
    </location>
</feature>
<keyword evidence="7 9" id="KW-0472">Membrane</keyword>
<dbReference type="InterPro" id="IPR011990">
    <property type="entry name" value="TPR-like_helical_dom_sf"/>
</dbReference>
<dbReference type="CDD" id="cd16688">
    <property type="entry name" value="RING-H2_Vps11"/>
    <property type="match status" value="1"/>
</dbReference>
<feature type="region of interest" description="Disordered" evidence="11">
    <location>
        <begin position="688"/>
        <end position="718"/>
    </location>
</feature>
<organism evidence="15 16">
    <name type="scientific">Kwoniella dendrophila CBS 6074</name>
    <dbReference type="NCBI Taxonomy" id="1295534"/>
    <lineage>
        <taxon>Eukaryota</taxon>
        <taxon>Fungi</taxon>
        <taxon>Dikarya</taxon>
        <taxon>Basidiomycota</taxon>
        <taxon>Agaricomycotina</taxon>
        <taxon>Tremellomycetes</taxon>
        <taxon>Tremellales</taxon>
        <taxon>Cryptococcaceae</taxon>
        <taxon>Kwoniella</taxon>
    </lineage>
</organism>
<dbReference type="InterPro" id="IPR001841">
    <property type="entry name" value="Znf_RING"/>
</dbReference>
<dbReference type="Proteomes" id="UP001355207">
    <property type="component" value="Chromosome 4"/>
</dbReference>
<evidence type="ECO:0000256" key="9">
    <source>
        <dbReference type="PIRNR" id="PIRNR007860"/>
    </source>
</evidence>
<feature type="compositionally biased region" description="Low complexity" evidence="11">
    <location>
        <begin position="229"/>
        <end position="242"/>
    </location>
</feature>
<dbReference type="Gene3D" id="2.130.10.10">
    <property type="entry name" value="YVTN repeat-like/Quinoprotein amine dehydrogenase"/>
    <property type="match status" value="1"/>
</dbReference>
<dbReference type="GO" id="GO:0007033">
    <property type="term" value="P:vacuole organization"/>
    <property type="evidence" value="ECO:0007669"/>
    <property type="project" value="TreeGrafter"/>
</dbReference>
<evidence type="ECO:0000256" key="2">
    <source>
        <dbReference type="ARBA" id="ARBA00022448"/>
    </source>
</evidence>
<feature type="region of interest" description="Disordered" evidence="11">
    <location>
        <begin position="125"/>
        <end position="146"/>
    </location>
</feature>
<dbReference type="PANTHER" id="PTHR23323:SF24">
    <property type="entry name" value="VACUOLAR PROTEIN SORTING-ASSOCIATED PROTEIN 11 HOMOLOG"/>
    <property type="match status" value="1"/>
</dbReference>
<dbReference type="GeneID" id="91093989"/>
<evidence type="ECO:0000256" key="7">
    <source>
        <dbReference type="ARBA" id="ARBA00023136"/>
    </source>
</evidence>
<feature type="compositionally biased region" description="Polar residues" evidence="11">
    <location>
        <begin position="688"/>
        <end position="707"/>
    </location>
</feature>
<proteinExistence type="inferred from homology"/>
<feature type="region of interest" description="Disordered" evidence="11">
    <location>
        <begin position="221"/>
        <end position="242"/>
    </location>
</feature>
<feature type="domain" description="RING-type" evidence="13">
    <location>
        <begin position="1009"/>
        <end position="1041"/>
    </location>
</feature>
<protein>
    <recommendedName>
        <fullName evidence="9">E3 ubiquitin-protein ligase PEP5</fullName>
        <ecNumber evidence="9">2.3.2.27</ecNumber>
    </recommendedName>
</protein>
<keyword evidence="3" id="KW-0479">Metal-binding</keyword>
<dbReference type="InterPro" id="IPR036322">
    <property type="entry name" value="WD40_repeat_dom_sf"/>
</dbReference>
<evidence type="ECO:0000259" key="12">
    <source>
        <dbReference type="Pfam" id="PF12451"/>
    </source>
</evidence>
<evidence type="ECO:0000256" key="11">
    <source>
        <dbReference type="SAM" id="MobiDB-lite"/>
    </source>
</evidence>
<evidence type="ECO:0000256" key="5">
    <source>
        <dbReference type="ARBA" id="ARBA00022833"/>
    </source>
</evidence>
<dbReference type="Gene3D" id="1.25.40.10">
    <property type="entry name" value="Tetratricopeptide repeat domain"/>
    <property type="match status" value="1"/>
</dbReference>
<evidence type="ECO:0000256" key="10">
    <source>
        <dbReference type="PROSITE-ProRule" id="PRU01006"/>
    </source>
</evidence>
<dbReference type="InterPro" id="IPR057307">
    <property type="entry name" value="PEP5_VPS11_N"/>
</dbReference>
<keyword evidence="9" id="KW-0833">Ubl conjugation pathway</keyword>
<name>A0AAX4JV63_9TREE</name>
<keyword evidence="5" id="KW-0862">Zinc</keyword>
<evidence type="ECO:0000256" key="6">
    <source>
        <dbReference type="ARBA" id="ARBA00022927"/>
    </source>
</evidence>
<keyword evidence="9" id="KW-0808">Transferase</keyword>
<feature type="repeat" description="CHCR" evidence="10">
    <location>
        <begin position="478"/>
        <end position="635"/>
    </location>
</feature>
<comment type="catalytic activity">
    <reaction evidence="9">
        <text>S-ubiquitinyl-[E2 ubiquitin-conjugating enzyme]-L-cysteine + [acceptor protein]-L-lysine = [E2 ubiquitin-conjugating enzyme]-L-cysteine + N(6)-ubiquitinyl-[acceptor protein]-L-lysine.</text>
        <dbReference type="EC" id="2.3.2.27"/>
    </reaction>
</comment>
<dbReference type="InterPro" id="IPR015943">
    <property type="entry name" value="WD40/YVTN_repeat-like_dom_sf"/>
</dbReference>
<comment type="similarity">
    <text evidence="1 9">Belongs to the VPS11 family.</text>
</comment>
<dbReference type="InterPro" id="IPR016528">
    <property type="entry name" value="VPS11"/>
</dbReference>
<accession>A0AAX4JV63</accession>
<dbReference type="GO" id="GO:0006886">
    <property type="term" value="P:intracellular protein transport"/>
    <property type="evidence" value="ECO:0007669"/>
    <property type="project" value="UniProtKB-UniRule"/>
</dbReference>
<comment type="subunit">
    <text evidence="9">Component of the homotypic vacuole fusion and vacuole protein sorting (HOPS) complex. Component of the class C core vacuole/endosome tethering (CORVET) complex.</text>
</comment>
<dbReference type="SUPFAM" id="SSF50978">
    <property type="entry name" value="WD40 repeat-like"/>
    <property type="match status" value="1"/>
</dbReference>
<dbReference type="Pfam" id="PF12451">
    <property type="entry name" value="VPS11_C"/>
    <property type="match status" value="1"/>
</dbReference>
<dbReference type="GO" id="GO:0007032">
    <property type="term" value="P:endosome organization"/>
    <property type="evidence" value="ECO:0007669"/>
    <property type="project" value="TreeGrafter"/>
</dbReference>
<gene>
    <name evidence="15" type="ORF">L201_003319</name>
</gene>
<evidence type="ECO:0000259" key="13">
    <source>
        <dbReference type="Pfam" id="PF17122"/>
    </source>
</evidence>
<keyword evidence="2 9" id="KW-0813">Transport</keyword>
<dbReference type="PROSITE" id="PS50236">
    <property type="entry name" value="CHCR"/>
    <property type="match status" value="1"/>
</dbReference>
<dbReference type="InterPro" id="IPR024763">
    <property type="entry name" value="VPS11_C"/>
</dbReference>
<dbReference type="Pfam" id="PF17122">
    <property type="entry name" value="zf-C3H2C3"/>
    <property type="match status" value="1"/>
</dbReference>
<feature type="domain" description="PEP5/VPS11 N-terminal" evidence="14">
    <location>
        <begin position="15"/>
        <end position="421"/>
    </location>
</feature>
<evidence type="ECO:0000259" key="14">
    <source>
        <dbReference type="Pfam" id="PF23341"/>
    </source>
</evidence>
<dbReference type="GO" id="GO:0030674">
    <property type="term" value="F:protein-macromolecule adaptor activity"/>
    <property type="evidence" value="ECO:0007669"/>
    <property type="project" value="TreeGrafter"/>
</dbReference>
<dbReference type="PIRSF" id="PIRSF007860">
    <property type="entry name" value="VPS11"/>
    <property type="match status" value="1"/>
</dbReference>
<dbReference type="InterPro" id="IPR016024">
    <property type="entry name" value="ARM-type_fold"/>
</dbReference>
<evidence type="ECO:0000313" key="15">
    <source>
        <dbReference type="EMBL" id="WWC88408.1"/>
    </source>
</evidence>
<dbReference type="Pfam" id="PF23341">
    <property type="entry name" value="PEP5_VPS11_N"/>
    <property type="match status" value="1"/>
</dbReference>
<dbReference type="InterPro" id="IPR000547">
    <property type="entry name" value="Clathrin_H-chain/VPS_repeat"/>
</dbReference>
<reference evidence="15 16" key="1">
    <citation type="submission" date="2024-01" db="EMBL/GenBank/DDBJ databases">
        <title>Comparative genomics of Cryptococcus and Kwoniella reveals pathogenesis evolution and contrasting modes of karyotype evolution via chromosome fusion or intercentromeric recombination.</title>
        <authorList>
            <person name="Coelho M.A."/>
            <person name="David-Palma M."/>
            <person name="Shea T."/>
            <person name="Bowers K."/>
            <person name="McGinley-Smith S."/>
            <person name="Mohammad A.W."/>
            <person name="Gnirke A."/>
            <person name="Yurkov A.M."/>
            <person name="Nowrousian M."/>
            <person name="Sun S."/>
            <person name="Cuomo C.A."/>
            <person name="Heitman J."/>
        </authorList>
    </citation>
    <scope>NUCLEOTIDE SEQUENCE [LARGE SCALE GENOMIC DNA]</scope>
    <source>
        <strain evidence="15 16">CBS 6074</strain>
    </source>
</reference>
<evidence type="ECO:0000313" key="16">
    <source>
        <dbReference type="Proteomes" id="UP001355207"/>
    </source>
</evidence>
<dbReference type="RefSeq" id="XP_066075171.1">
    <property type="nucleotide sequence ID" value="XM_066219074.1"/>
</dbReference>
<dbReference type="EC" id="2.3.2.27" evidence="9"/>
<evidence type="ECO:0000256" key="1">
    <source>
        <dbReference type="ARBA" id="ARBA00007070"/>
    </source>
</evidence>
<dbReference type="Pfam" id="PF23356">
    <property type="entry name" value="TPR_PEP5_VPS11"/>
    <property type="match status" value="2"/>
</dbReference>
<dbReference type="GO" id="GO:0033263">
    <property type="term" value="C:CORVET complex"/>
    <property type="evidence" value="ECO:0007669"/>
    <property type="project" value="UniProtKB-UniRule"/>
</dbReference>
<sequence length="1103" mass="122496">MASVTSASGPSAPQWRSFTFFDVNDVKDNDDLAQSPRSIRSLTQPLILTPTSPNSPLNPSLIISSSSNITILDRHFNVERTFKAWELNGRATALIEAGGLLLAIGEEDGSRWPVLKIWDLTREEKKKPTTKEANGNSSSPKERERGPILVRNTRIQHGQRPHPVSSIALTSNLSHLAIGLGDGTVLLYKHLLQSLTTSPTSLNSLPKARVIHESNEPITGLGFREPNYSSSPTSHQSSGSSSSNIGISLFIVTTNRILSAPVSGNSKGSSSETRTIDELGCGLGCAIMDWRRKEMIVARDEAIYLYNNEGRGACYAYEGPKSSIAIYQHNLIIISPPFYPSANSASATVRHYVSKQSNITTSSNGVSNTSTSDISKVTVFDLQNKLISYSGTYRDGVREVFCQWNGIFVFGGNGKLTKLSEHTTSAKLAVLYRRNLFTLAISLARSQGLGESGIADIHRRYGDYLYSKGDYDGAMGQFVKTLGNLQPSYVIRKFLDAQRIHNLTTYLQELHSRGLANPDHTTLLLNCYTKTSDRARLDSFIKTEARRSEISGDDELPFDLDTAIRVCRQAGFYEHATYLARKFGKHEEYLRIQIEDAGEVGEALRYLRNLGPVACEENMVRYGRTLLNAEPEATTALLIDLCSGDLGKKKVVTPTLESKPNGNSTTTSSAPAMLSYLGYNRVTGLFTSDSPAATQSPAQTDGAQDQPNGEKGDTLNGSGLNAAAKIHEEPSYVPPSPRQYFAHFVDHRDLFITFLESVASALWNQSLTLPAPKSSIFVPRPIQDIDTSLIEDPIILDQRAVWNTLLELYLTSIQSNNEEMVKISTEKALSLISNEELPYDPMHALILCSTNEFVEGMIKLWENLEMYEDIIRFYMTKNQTEKVLQHLDLYGTINQPDNLDLYPLVLRYLSSSPSILSNHSQELHKILNKIDELQIIPPLTIIQILSRNGVASIGNIKQWLKSKVEEDKEQVESDKHLVESYRSETLTKKKTIQDLSNVDQPEVFQVTRCAACGGQLDLPSIHFMCKHSYHQRCLSDSEPECILCARQHSVIRELRRNQTRLADRHDLFIDEVKNSESTEGFNIIAGAFGRGLMGKEQALDDVV</sequence>
<keyword evidence="6 9" id="KW-0653">Protein transport</keyword>
<dbReference type="InterPro" id="IPR057308">
    <property type="entry name" value="CHCR_PEP5_VPS11"/>
</dbReference>
<keyword evidence="16" id="KW-1185">Reference proteome</keyword>
<dbReference type="SUPFAM" id="SSF48371">
    <property type="entry name" value="ARM repeat"/>
    <property type="match status" value="1"/>
</dbReference>
<dbReference type="GO" id="GO:0000329">
    <property type="term" value="C:fungal-type vacuole membrane"/>
    <property type="evidence" value="ECO:0007669"/>
    <property type="project" value="UniProtKB-UniRule"/>
</dbReference>
<evidence type="ECO:0000256" key="4">
    <source>
        <dbReference type="ARBA" id="ARBA00022771"/>
    </source>
</evidence>
<evidence type="ECO:0000256" key="3">
    <source>
        <dbReference type="ARBA" id="ARBA00022723"/>
    </source>
</evidence>
<dbReference type="GO" id="GO:0006904">
    <property type="term" value="P:vesicle docking involved in exocytosis"/>
    <property type="evidence" value="ECO:0007669"/>
    <property type="project" value="TreeGrafter"/>
</dbReference>
<dbReference type="EMBL" id="CP144101">
    <property type="protein sequence ID" value="WWC88408.1"/>
    <property type="molecule type" value="Genomic_DNA"/>
</dbReference>
<dbReference type="GO" id="GO:0061630">
    <property type="term" value="F:ubiquitin protein ligase activity"/>
    <property type="evidence" value="ECO:0007669"/>
    <property type="project" value="UniProtKB-EC"/>
</dbReference>
<keyword evidence="9" id="KW-0926">Vacuole</keyword>
<dbReference type="GO" id="GO:0048284">
    <property type="term" value="P:organelle fusion"/>
    <property type="evidence" value="ECO:0007669"/>
    <property type="project" value="TreeGrafter"/>
</dbReference>
<dbReference type="GO" id="GO:0030897">
    <property type="term" value="C:HOPS complex"/>
    <property type="evidence" value="ECO:0007669"/>
    <property type="project" value="UniProtKB-UniRule"/>
</dbReference>
<dbReference type="PANTHER" id="PTHR23323">
    <property type="entry name" value="VACUOLAR PROTEIN SORTING-ASSOCIATED PROTEIN"/>
    <property type="match status" value="1"/>
</dbReference>
<evidence type="ECO:0000256" key="8">
    <source>
        <dbReference type="ARBA" id="ARBA00029433"/>
    </source>
</evidence>
<dbReference type="GO" id="GO:0008270">
    <property type="term" value="F:zinc ion binding"/>
    <property type="evidence" value="ECO:0007669"/>
    <property type="project" value="UniProtKB-KW"/>
</dbReference>
<keyword evidence="4" id="KW-0863">Zinc-finger</keyword>